<evidence type="ECO:0000313" key="2">
    <source>
        <dbReference type="Proteomes" id="UP000499080"/>
    </source>
</evidence>
<comment type="caution">
    <text evidence="1">The sequence shown here is derived from an EMBL/GenBank/DDBJ whole genome shotgun (WGS) entry which is preliminary data.</text>
</comment>
<sequence length="93" mass="10607">MPTDYQFEAVSMPFLPKLPTDTRIYLGCKRLTLLRLKEKQPFLPCIAAVESTTCGPAEDARRWQTKHKQQLHRGEKCRCSSHFFSASAESCTS</sequence>
<dbReference type="Proteomes" id="UP000499080">
    <property type="component" value="Unassembled WGS sequence"/>
</dbReference>
<dbReference type="EMBL" id="BGPR01000078">
    <property type="protein sequence ID" value="GBL91319.1"/>
    <property type="molecule type" value="Genomic_DNA"/>
</dbReference>
<reference evidence="1 2" key="1">
    <citation type="journal article" date="2019" name="Sci. Rep.">
        <title>Orb-weaving spider Araneus ventricosus genome elucidates the spidroin gene catalogue.</title>
        <authorList>
            <person name="Kono N."/>
            <person name="Nakamura H."/>
            <person name="Ohtoshi R."/>
            <person name="Moran D.A.P."/>
            <person name="Shinohara A."/>
            <person name="Yoshida Y."/>
            <person name="Fujiwara M."/>
            <person name="Mori M."/>
            <person name="Tomita M."/>
            <person name="Arakawa K."/>
        </authorList>
    </citation>
    <scope>NUCLEOTIDE SEQUENCE [LARGE SCALE GENOMIC DNA]</scope>
</reference>
<proteinExistence type="predicted"/>
<dbReference type="AlphaFoldDB" id="A0A4Y2BIB4"/>
<organism evidence="1 2">
    <name type="scientific">Araneus ventricosus</name>
    <name type="common">Orbweaver spider</name>
    <name type="synonym">Epeira ventricosa</name>
    <dbReference type="NCBI Taxonomy" id="182803"/>
    <lineage>
        <taxon>Eukaryota</taxon>
        <taxon>Metazoa</taxon>
        <taxon>Ecdysozoa</taxon>
        <taxon>Arthropoda</taxon>
        <taxon>Chelicerata</taxon>
        <taxon>Arachnida</taxon>
        <taxon>Araneae</taxon>
        <taxon>Araneomorphae</taxon>
        <taxon>Entelegynae</taxon>
        <taxon>Araneoidea</taxon>
        <taxon>Araneidae</taxon>
        <taxon>Araneus</taxon>
    </lineage>
</organism>
<keyword evidence="2" id="KW-1185">Reference proteome</keyword>
<accession>A0A4Y2BIB4</accession>
<evidence type="ECO:0000313" key="1">
    <source>
        <dbReference type="EMBL" id="GBL91319.1"/>
    </source>
</evidence>
<gene>
    <name evidence="1" type="ORF">AVEN_203473_1</name>
</gene>
<name>A0A4Y2BIB4_ARAVE</name>
<protein>
    <submittedName>
        <fullName evidence="1">Uncharacterized protein</fullName>
    </submittedName>
</protein>